<gene>
    <name evidence="1" type="ORF">ACFSQT_09860</name>
</gene>
<organism evidence="1 2">
    <name type="scientific">Mesorhizobium calcicola</name>
    <dbReference type="NCBI Taxonomy" id="1300310"/>
    <lineage>
        <taxon>Bacteria</taxon>
        <taxon>Pseudomonadati</taxon>
        <taxon>Pseudomonadota</taxon>
        <taxon>Alphaproteobacteria</taxon>
        <taxon>Hyphomicrobiales</taxon>
        <taxon>Phyllobacteriaceae</taxon>
        <taxon>Mesorhizobium</taxon>
    </lineage>
</organism>
<name>A0ABW4WCR5_9HYPH</name>
<dbReference type="RefSeq" id="WP_379018131.1">
    <property type="nucleotide sequence ID" value="NZ_JBHUGY010000017.1"/>
</dbReference>
<evidence type="ECO:0000313" key="1">
    <source>
        <dbReference type="EMBL" id="MFD2053377.1"/>
    </source>
</evidence>
<protein>
    <submittedName>
        <fullName evidence="1">Uncharacterized protein</fullName>
    </submittedName>
</protein>
<evidence type="ECO:0000313" key="2">
    <source>
        <dbReference type="Proteomes" id="UP001597349"/>
    </source>
</evidence>
<keyword evidence="2" id="KW-1185">Reference proteome</keyword>
<dbReference type="Proteomes" id="UP001597349">
    <property type="component" value="Unassembled WGS sequence"/>
</dbReference>
<accession>A0ABW4WCR5</accession>
<proteinExistence type="predicted"/>
<dbReference type="EMBL" id="JBHUGY010000017">
    <property type="protein sequence ID" value="MFD2053377.1"/>
    <property type="molecule type" value="Genomic_DNA"/>
</dbReference>
<reference evidence="2" key="1">
    <citation type="journal article" date="2019" name="Int. J. Syst. Evol. Microbiol.">
        <title>The Global Catalogue of Microorganisms (GCM) 10K type strain sequencing project: providing services to taxonomists for standard genome sequencing and annotation.</title>
        <authorList>
            <consortium name="The Broad Institute Genomics Platform"/>
            <consortium name="The Broad Institute Genome Sequencing Center for Infectious Disease"/>
            <person name="Wu L."/>
            <person name="Ma J."/>
        </authorList>
    </citation>
    <scope>NUCLEOTIDE SEQUENCE [LARGE SCALE GENOMIC DNA]</scope>
    <source>
        <strain evidence="2">CGMCC 1.16226</strain>
    </source>
</reference>
<comment type="caution">
    <text evidence="1">The sequence shown here is derived from an EMBL/GenBank/DDBJ whole genome shotgun (WGS) entry which is preliminary data.</text>
</comment>
<sequence>MAAIGSDIFLRMARYGTSLASRHSHHGIVGSYEAGAWAMELKRKIGKAPDI</sequence>